<dbReference type="EMBL" id="JBGNUJ010000007">
    <property type="protein sequence ID" value="KAL3957861.1"/>
    <property type="molecule type" value="Genomic_DNA"/>
</dbReference>
<dbReference type="Proteomes" id="UP001638806">
    <property type="component" value="Unassembled WGS sequence"/>
</dbReference>
<gene>
    <name evidence="1" type="ORF">ACCO45_008439</name>
</gene>
<evidence type="ECO:0000313" key="2">
    <source>
        <dbReference type="Proteomes" id="UP001638806"/>
    </source>
</evidence>
<reference evidence="1" key="1">
    <citation type="submission" date="2024-12" db="EMBL/GenBank/DDBJ databases">
        <title>Comparative genomics and development of molecular markers within Purpureocillium lilacinum and among Purpureocillium species.</title>
        <authorList>
            <person name="Yeh Z.-Y."/>
            <person name="Ni N.-T."/>
            <person name="Lo P.-H."/>
            <person name="Mushyakhwo K."/>
            <person name="Lin C.-F."/>
            <person name="Nai Y.-S."/>
        </authorList>
    </citation>
    <scope>NUCLEOTIDE SEQUENCE</scope>
    <source>
        <strain evidence="1">NCHU-NPUST-175</strain>
    </source>
</reference>
<protein>
    <submittedName>
        <fullName evidence="1">Uncharacterized protein</fullName>
    </submittedName>
</protein>
<accession>A0ACC4DNN9</accession>
<name>A0ACC4DNN9_PURLI</name>
<comment type="caution">
    <text evidence="1">The sequence shown here is derived from an EMBL/GenBank/DDBJ whole genome shotgun (WGS) entry which is preliminary data.</text>
</comment>
<evidence type="ECO:0000313" key="1">
    <source>
        <dbReference type="EMBL" id="KAL3957861.1"/>
    </source>
</evidence>
<organism evidence="1 2">
    <name type="scientific">Purpureocillium lilacinum</name>
    <name type="common">Paecilomyces lilacinus</name>
    <dbReference type="NCBI Taxonomy" id="33203"/>
    <lineage>
        <taxon>Eukaryota</taxon>
        <taxon>Fungi</taxon>
        <taxon>Dikarya</taxon>
        <taxon>Ascomycota</taxon>
        <taxon>Pezizomycotina</taxon>
        <taxon>Sordariomycetes</taxon>
        <taxon>Hypocreomycetidae</taxon>
        <taxon>Hypocreales</taxon>
        <taxon>Ophiocordycipitaceae</taxon>
        <taxon>Purpureocillium</taxon>
    </lineage>
</organism>
<sequence length="155" mass="16696">MRLSRPGNGRGNPPAHSTSENHGPGTIPPRPHLPTNAPASSRRLPQQWSKLSPFRSPRDGLANGNSGQSGMSLLSPLSPRCAICQTGESIDTRQGNVPTTLQSYGGRVENQDGLATVVAEISRTSKSNPSSDRDCRWGRAPPNPPEIYFGMLWSR</sequence>
<keyword evidence="2" id="KW-1185">Reference proteome</keyword>
<proteinExistence type="predicted"/>